<name>A0A9N9R794_9NEOP</name>
<reference evidence="1" key="1">
    <citation type="submission" date="2021-12" db="EMBL/GenBank/DDBJ databases">
        <authorList>
            <person name="King R."/>
        </authorList>
    </citation>
    <scope>NUCLEOTIDE SEQUENCE</scope>
</reference>
<dbReference type="InterPro" id="IPR053134">
    <property type="entry name" value="RNA-dir_DNA_polymerase"/>
</dbReference>
<dbReference type="EMBL" id="OU893354">
    <property type="protein sequence ID" value="CAG9790693.1"/>
    <property type="molecule type" value="Genomic_DNA"/>
</dbReference>
<dbReference type="GO" id="GO:0071897">
    <property type="term" value="P:DNA biosynthetic process"/>
    <property type="evidence" value="ECO:0007669"/>
    <property type="project" value="UniProtKB-ARBA"/>
</dbReference>
<reference evidence="1" key="2">
    <citation type="submission" date="2022-10" db="EMBL/GenBank/DDBJ databases">
        <authorList>
            <consortium name="ENA_rothamsted_submissions"/>
            <consortium name="culmorum"/>
            <person name="King R."/>
        </authorList>
    </citation>
    <scope>NUCLEOTIDE SEQUENCE</scope>
</reference>
<evidence type="ECO:0000313" key="1">
    <source>
        <dbReference type="EMBL" id="CAG9790693.1"/>
    </source>
</evidence>
<sequence>MISQFRNISYEEHGLGRTSLIMHAIDTGHAAPIRQRYYRMSLQKQQILCQQLDEMLEEDDVEPCESPWYNPVLLTPKKNGEYRFCLDSRKLKSVTRKDAYSLNPEVRKKTIYLLQQMNRSH</sequence>
<keyword evidence="2" id="KW-1185">Reference proteome</keyword>
<proteinExistence type="predicted"/>
<dbReference type="PANTHER" id="PTHR24559">
    <property type="entry name" value="TRANSPOSON TY3-I GAG-POL POLYPROTEIN"/>
    <property type="match status" value="1"/>
</dbReference>
<evidence type="ECO:0000313" key="2">
    <source>
        <dbReference type="Proteomes" id="UP001153714"/>
    </source>
</evidence>
<dbReference type="PANTHER" id="PTHR24559:SF444">
    <property type="entry name" value="REVERSE TRANSCRIPTASE DOMAIN-CONTAINING PROTEIN"/>
    <property type="match status" value="1"/>
</dbReference>
<dbReference type="AlphaFoldDB" id="A0A9N9R794"/>
<protein>
    <submittedName>
        <fullName evidence="1">Uncharacterized protein</fullName>
    </submittedName>
</protein>
<gene>
    <name evidence="1" type="ORF">DIATSA_LOCUS8355</name>
</gene>
<accession>A0A9N9R794</accession>
<organism evidence="1 2">
    <name type="scientific">Diatraea saccharalis</name>
    <name type="common">sugarcane borer</name>
    <dbReference type="NCBI Taxonomy" id="40085"/>
    <lineage>
        <taxon>Eukaryota</taxon>
        <taxon>Metazoa</taxon>
        <taxon>Ecdysozoa</taxon>
        <taxon>Arthropoda</taxon>
        <taxon>Hexapoda</taxon>
        <taxon>Insecta</taxon>
        <taxon>Pterygota</taxon>
        <taxon>Neoptera</taxon>
        <taxon>Endopterygota</taxon>
        <taxon>Lepidoptera</taxon>
        <taxon>Glossata</taxon>
        <taxon>Ditrysia</taxon>
        <taxon>Pyraloidea</taxon>
        <taxon>Crambidae</taxon>
        <taxon>Crambinae</taxon>
        <taxon>Diatraea</taxon>
    </lineage>
</organism>
<dbReference type="OrthoDB" id="425619at2759"/>
<dbReference type="Gene3D" id="3.10.10.10">
    <property type="entry name" value="HIV Type 1 Reverse Transcriptase, subunit A, domain 1"/>
    <property type="match status" value="1"/>
</dbReference>
<dbReference type="InterPro" id="IPR043502">
    <property type="entry name" value="DNA/RNA_pol_sf"/>
</dbReference>
<dbReference type="SUPFAM" id="SSF56672">
    <property type="entry name" value="DNA/RNA polymerases"/>
    <property type="match status" value="1"/>
</dbReference>
<dbReference type="Proteomes" id="UP001153714">
    <property type="component" value="Chromosome 23"/>
</dbReference>